<evidence type="ECO:0000256" key="4">
    <source>
        <dbReference type="ARBA" id="ARBA00023136"/>
    </source>
</evidence>
<proteinExistence type="inferred from homology"/>
<reference evidence="9 10" key="1">
    <citation type="journal article" date="2018" name="BMC Genomics">
        <title>The genome of Naegleria lovaniensis, the basis for a comparative approach to unravel pathogenicity factors of the human pathogenic amoeba N. fowleri.</title>
        <authorList>
            <person name="Liechti N."/>
            <person name="Schurch N."/>
            <person name="Bruggmann R."/>
            <person name="Wittwer M."/>
        </authorList>
    </citation>
    <scope>NUCLEOTIDE SEQUENCE [LARGE SCALE GENOMIC DNA]</scope>
    <source>
        <strain evidence="9 10">ATCC 30569</strain>
    </source>
</reference>
<dbReference type="GO" id="GO:0000045">
    <property type="term" value="P:autophagosome assembly"/>
    <property type="evidence" value="ECO:0007669"/>
    <property type="project" value="TreeGrafter"/>
</dbReference>
<comment type="subcellular location">
    <subcellularLocation>
        <location evidence="1">Membrane</location>
        <topology evidence="1">Multi-pass membrane protein</topology>
    </subcellularLocation>
</comment>
<evidence type="ECO:0000313" key="9">
    <source>
        <dbReference type="EMBL" id="KAG2392313.1"/>
    </source>
</evidence>
<keyword evidence="4 7" id="KW-0472">Membrane</keyword>
<accession>A0AA88GWH6</accession>
<dbReference type="Proteomes" id="UP000816034">
    <property type="component" value="Unassembled WGS sequence"/>
</dbReference>
<feature type="transmembrane region" description="Helical" evidence="7">
    <location>
        <begin position="216"/>
        <end position="236"/>
    </location>
</feature>
<evidence type="ECO:0000259" key="8">
    <source>
        <dbReference type="Pfam" id="PF09335"/>
    </source>
</evidence>
<feature type="transmembrane region" description="Helical" evidence="7">
    <location>
        <begin position="248"/>
        <end position="271"/>
    </location>
</feature>
<feature type="transmembrane region" description="Helical" evidence="7">
    <location>
        <begin position="169"/>
        <end position="195"/>
    </location>
</feature>
<evidence type="ECO:0000256" key="3">
    <source>
        <dbReference type="ARBA" id="ARBA00022989"/>
    </source>
</evidence>
<feature type="transmembrane region" description="Helical" evidence="7">
    <location>
        <begin position="310"/>
        <end position="330"/>
    </location>
</feature>
<dbReference type="Pfam" id="PF09335">
    <property type="entry name" value="VTT_dom"/>
    <property type="match status" value="1"/>
</dbReference>
<dbReference type="EMBL" id="PYSW02000005">
    <property type="protein sequence ID" value="KAG2392313.1"/>
    <property type="molecule type" value="Genomic_DNA"/>
</dbReference>
<organism evidence="9 10">
    <name type="scientific">Naegleria lovaniensis</name>
    <name type="common">Amoeba</name>
    <dbReference type="NCBI Taxonomy" id="51637"/>
    <lineage>
        <taxon>Eukaryota</taxon>
        <taxon>Discoba</taxon>
        <taxon>Heterolobosea</taxon>
        <taxon>Tetramitia</taxon>
        <taxon>Eutetramitia</taxon>
        <taxon>Vahlkampfiidae</taxon>
        <taxon>Naegleria</taxon>
    </lineage>
</organism>
<sequence>MITSSSTDQDSSNLSESSFLHTSPKSSSMHHDHSNILSEYHSIIPTTRTTPIPKLILSFSLVVLISFFVCYMLLSYILPPLSHSEYELLLNNIPPKQLNQIKIFIDVLSKYTLLYYYQVLSCICILYLLILSLSIPGTLMLNVLFGALYSSSQHVVQNDDSIMNPILGVLFPFIISLWCGTIGASLAYMYSHLYFGRLLIQIPSIHKFFKKFQNLLLNYEHRLFFLLLFLRISPILPNWSVNLLSPLVGISFPLFFITTLIGIAPQTFISVQSGMLIREMFNEWNQQDEQRGISNTEYSISQLVMKPQTLMILFSISLLTLLPLMVDFIFKPKVLPIDRSLTRPISDHHHDEKME</sequence>
<name>A0AA88GWH6_NAELO</name>
<feature type="transmembrane region" description="Helical" evidence="7">
    <location>
        <begin position="55"/>
        <end position="78"/>
    </location>
</feature>
<dbReference type="GeneID" id="68105019"/>
<keyword evidence="10" id="KW-1185">Reference proteome</keyword>
<feature type="domain" description="VTT" evidence="8">
    <location>
        <begin position="139"/>
        <end position="274"/>
    </location>
</feature>
<feature type="region of interest" description="Disordered" evidence="6">
    <location>
        <begin position="1"/>
        <end position="32"/>
    </location>
</feature>
<keyword evidence="2 7" id="KW-0812">Transmembrane</keyword>
<dbReference type="AlphaFoldDB" id="A0AA88GWH6"/>
<feature type="compositionally biased region" description="Low complexity" evidence="6">
    <location>
        <begin position="1"/>
        <end position="23"/>
    </location>
</feature>
<evidence type="ECO:0000256" key="5">
    <source>
        <dbReference type="ARBA" id="ARBA00025797"/>
    </source>
</evidence>
<gene>
    <name evidence="9" type="ORF">C9374_012565</name>
</gene>
<dbReference type="InterPro" id="IPR045014">
    <property type="entry name" value="TM41A/B"/>
</dbReference>
<dbReference type="GO" id="GO:0016020">
    <property type="term" value="C:membrane"/>
    <property type="evidence" value="ECO:0007669"/>
    <property type="project" value="UniProtKB-SubCell"/>
</dbReference>
<keyword evidence="3 7" id="KW-1133">Transmembrane helix</keyword>
<protein>
    <recommendedName>
        <fullName evidence="8">VTT domain-containing protein</fullName>
    </recommendedName>
</protein>
<dbReference type="PANTHER" id="PTHR43220:SF18">
    <property type="entry name" value="TRANSMEMBRANE PROTEIN 41B"/>
    <property type="match status" value="1"/>
</dbReference>
<feature type="transmembrane region" description="Helical" evidence="7">
    <location>
        <begin position="124"/>
        <end position="149"/>
    </location>
</feature>
<comment type="caution">
    <text evidence="9">The sequence shown here is derived from an EMBL/GenBank/DDBJ whole genome shotgun (WGS) entry which is preliminary data.</text>
</comment>
<dbReference type="InterPro" id="IPR032816">
    <property type="entry name" value="VTT_dom"/>
</dbReference>
<evidence type="ECO:0000256" key="2">
    <source>
        <dbReference type="ARBA" id="ARBA00022692"/>
    </source>
</evidence>
<evidence type="ECO:0000313" key="10">
    <source>
        <dbReference type="Proteomes" id="UP000816034"/>
    </source>
</evidence>
<evidence type="ECO:0000256" key="7">
    <source>
        <dbReference type="SAM" id="Phobius"/>
    </source>
</evidence>
<comment type="similarity">
    <text evidence="5">Belongs to the TMEM41 family.</text>
</comment>
<dbReference type="RefSeq" id="XP_044554207.1">
    <property type="nucleotide sequence ID" value="XM_044688345.1"/>
</dbReference>
<dbReference type="PANTHER" id="PTHR43220">
    <property type="match status" value="1"/>
</dbReference>
<evidence type="ECO:0000256" key="1">
    <source>
        <dbReference type="ARBA" id="ARBA00004141"/>
    </source>
</evidence>
<evidence type="ECO:0000256" key="6">
    <source>
        <dbReference type="SAM" id="MobiDB-lite"/>
    </source>
</evidence>